<keyword evidence="2 5" id="KW-0812">Transmembrane</keyword>
<feature type="transmembrane region" description="Helical" evidence="5">
    <location>
        <begin position="437"/>
        <end position="457"/>
    </location>
</feature>
<name>A0ABP0EY36_CLALP</name>
<evidence type="ECO:0000256" key="5">
    <source>
        <dbReference type="SAM" id="Phobius"/>
    </source>
</evidence>
<feature type="transmembrane region" description="Helical" evidence="5">
    <location>
        <begin position="153"/>
        <end position="173"/>
    </location>
</feature>
<feature type="transmembrane region" description="Helical" evidence="5">
    <location>
        <begin position="271"/>
        <end position="289"/>
    </location>
</feature>
<feature type="domain" description="Major facilitator superfamily (MFS) profile" evidence="6">
    <location>
        <begin position="31"/>
        <end position="550"/>
    </location>
</feature>
<evidence type="ECO:0000256" key="2">
    <source>
        <dbReference type="ARBA" id="ARBA00022692"/>
    </source>
</evidence>
<dbReference type="Pfam" id="PF00083">
    <property type="entry name" value="Sugar_tr"/>
    <property type="match status" value="1"/>
</dbReference>
<feature type="transmembrane region" description="Helical" evidence="5">
    <location>
        <begin position="249"/>
        <end position="265"/>
    </location>
</feature>
<dbReference type="PANTHER" id="PTHR24064">
    <property type="entry name" value="SOLUTE CARRIER FAMILY 22 MEMBER"/>
    <property type="match status" value="1"/>
</dbReference>
<dbReference type="InterPro" id="IPR036259">
    <property type="entry name" value="MFS_trans_sf"/>
</dbReference>
<evidence type="ECO:0000256" key="4">
    <source>
        <dbReference type="ARBA" id="ARBA00023136"/>
    </source>
</evidence>
<dbReference type="CDD" id="cd17317">
    <property type="entry name" value="MFS_SLC22"/>
    <property type="match status" value="1"/>
</dbReference>
<dbReference type="InterPro" id="IPR020846">
    <property type="entry name" value="MFS_dom"/>
</dbReference>
<accession>A0ABP0EY36</accession>
<evidence type="ECO:0000313" key="7">
    <source>
        <dbReference type="EMBL" id="CAK8672380.1"/>
    </source>
</evidence>
<dbReference type="SUPFAM" id="SSF103473">
    <property type="entry name" value="MFS general substrate transporter"/>
    <property type="match status" value="1"/>
</dbReference>
<keyword evidence="4 5" id="KW-0472">Membrane</keyword>
<dbReference type="Proteomes" id="UP001642483">
    <property type="component" value="Unassembled WGS sequence"/>
</dbReference>
<reference evidence="7 8" key="1">
    <citation type="submission" date="2024-02" db="EMBL/GenBank/DDBJ databases">
        <authorList>
            <person name="Daric V."/>
            <person name="Darras S."/>
        </authorList>
    </citation>
    <scope>NUCLEOTIDE SEQUENCE [LARGE SCALE GENOMIC DNA]</scope>
</reference>
<evidence type="ECO:0000313" key="8">
    <source>
        <dbReference type="Proteomes" id="UP001642483"/>
    </source>
</evidence>
<dbReference type="EMBL" id="CAWYQH010000001">
    <property type="protein sequence ID" value="CAK8672380.1"/>
    <property type="molecule type" value="Genomic_DNA"/>
</dbReference>
<dbReference type="Gene3D" id="1.20.1250.20">
    <property type="entry name" value="MFS general substrate transporter like domains"/>
    <property type="match status" value="1"/>
</dbReference>
<feature type="transmembrane region" description="Helical" evidence="5">
    <location>
        <begin position="528"/>
        <end position="545"/>
    </location>
</feature>
<dbReference type="PROSITE" id="PS50850">
    <property type="entry name" value="MFS"/>
    <property type="match status" value="1"/>
</dbReference>
<evidence type="ECO:0000256" key="1">
    <source>
        <dbReference type="ARBA" id="ARBA00004141"/>
    </source>
</evidence>
<protein>
    <recommendedName>
        <fullName evidence="6">Major facilitator superfamily (MFS) profile domain-containing protein</fullName>
    </recommendedName>
</protein>
<keyword evidence="3 5" id="KW-1133">Transmembrane helix</keyword>
<keyword evidence="8" id="KW-1185">Reference proteome</keyword>
<feature type="transmembrane region" description="Helical" evidence="5">
    <location>
        <begin position="410"/>
        <end position="430"/>
    </location>
</feature>
<evidence type="ECO:0000256" key="3">
    <source>
        <dbReference type="ARBA" id="ARBA00022989"/>
    </source>
</evidence>
<comment type="caution">
    <text evidence="7">The sequence shown here is derived from an EMBL/GenBank/DDBJ whole genome shotgun (WGS) entry which is preliminary data.</text>
</comment>
<sequence length="581" mass="64856">MDNGKDDIDEIKDVESALQKAGACGLFHGWLILLTMLPLVLVGANMGSSIFEGYKPTHFCDLPYVEELEMKCNKTWSHDLYANAVPNERGKPSTCFRYEPGPDINCSFWFDPNNTTETPANIDTVPCQKWTYDRSVMRNTIVTDFSLVCGSTWARYISQSCFMLGVLLGNILFGSLADRVGRRHSFLMCSIGCLVFGVATAFAQSYVAYSVLKSIMGLFVYAPFVLLFVLISEMVVVQHRVSLQQLTEVFFALGLIALSMVAFVARDWRIIQLVLTVPVAFSIIVWWLIPESPRWLIYRNRHQEAERVIDLIYAYNRYLQPKISQCDGSDEEFSPARDNGELRAAQSEGRVSNGKGENVFVEQPQYGIADMLRTPALRKVSLAHFYNWFAVSCVYYGLTLNAAELGGDSFFNLFVASLMELISYVIVIPLTNKFGRVVFMSVSEAVAGILCIMMPYINEINWLYIASSVMAKFFISFAFALMYIHVSEVFPTPIRSAATGMCSAWARAGGIASPLIAMLTLIAPNLPYTIFGIISLVAAVVILNLPETGKIKLPSTMEEGEEFIASHPGPLLVAIKRFRNK</sequence>
<feature type="transmembrane region" description="Helical" evidence="5">
    <location>
        <begin position="21"/>
        <end position="44"/>
    </location>
</feature>
<organism evidence="7 8">
    <name type="scientific">Clavelina lepadiformis</name>
    <name type="common">Light-bulb sea squirt</name>
    <name type="synonym">Ascidia lepadiformis</name>
    <dbReference type="NCBI Taxonomy" id="159417"/>
    <lineage>
        <taxon>Eukaryota</taxon>
        <taxon>Metazoa</taxon>
        <taxon>Chordata</taxon>
        <taxon>Tunicata</taxon>
        <taxon>Ascidiacea</taxon>
        <taxon>Aplousobranchia</taxon>
        <taxon>Clavelinidae</taxon>
        <taxon>Clavelina</taxon>
    </lineage>
</organism>
<gene>
    <name evidence="7" type="ORF">CVLEPA_LOCUS1334</name>
</gene>
<dbReference type="InterPro" id="IPR005828">
    <property type="entry name" value="MFS_sugar_transport-like"/>
</dbReference>
<feature type="transmembrane region" description="Helical" evidence="5">
    <location>
        <begin position="504"/>
        <end position="522"/>
    </location>
</feature>
<evidence type="ECO:0000259" key="6">
    <source>
        <dbReference type="PROSITE" id="PS50850"/>
    </source>
</evidence>
<comment type="subcellular location">
    <subcellularLocation>
        <location evidence="1">Membrane</location>
        <topology evidence="1">Multi-pass membrane protein</topology>
    </subcellularLocation>
</comment>
<feature type="transmembrane region" description="Helical" evidence="5">
    <location>
        <begin position="463"/>
        <end position="484"/>
    </location>
</feature>
<feature type="transmembrane region" description="Helical" evidence="5">
    <location>
        <begin position="215"/>
        <end position="237"/>
    </location>
</feature>
<feature type="transmembrane region" description="Helical" evidence="5">
    <location>
        <begin position="185"/>
        <end position="209"/>
    </location>
</feature>
<proteinExistence type="predicted"/>
<feature type="transmembrane region" description="Helical" evidence="5">
    <location>
        <begin position="380"/>
        <end position="398"/>
    </location>
</feature>